<comment type="caution">
    <text evidence="5">The sequence shown here is derived from an EMBL/GenBank/DDBJ whole genome shotgun (WGS) entry which is preliminary data.</text>
</comment>
<comment type="catalytic activity">
    <reaction evidence="3">
        <text>3-oxopropanoate + NAD(+) + CoA + H2O = hydrogencarbonate + acetyl-CoA + NADH + H(+)</text>
        <dbReference type="Rhea" id="RHEA:76615"/>
        <dbReference type="ChEBI" id="CHEBI:15377"/>
        <dbReference type="ChEBI" id="CHEBI:15378"/>
        <dbReference type="ChEBI" id="CHEBI:17544"/>
        <dbReference type="ChEBI" id="CHEBI:33190"/>
        <dbReference type="ChEBI" id="CHEBI:57287"/>
        <dbReference type="ChEBI" id="CHEBI:57288"/>
        <dbReference type="ChEBI" id="CHEBI:57540"/>
        <dbReference type="ChEBI" id="CHEBI:57945"/>
        <dbReference type="EC" id="1.2.1.27"/>
    </reaction>
</comment>
<evidence type="ECO:0000313" key="5">
    <source>
        <dbReference type="EMBL" id="TQR15588.1"/>
    </source>
</evidence>
<feature type="domain" description="Aldehyde dehydrogenase" evidence="4">
    <location>
        <begin position="18"/>
        <end position="480"/>
    </location>
</feature>
<dbReference type="InterPro" id="IPR016160">
    <property type="entry name" value="Ald_DH_CS_CYS"/>
</dbReference>
<dbReference type="Pfam" id="PF00171">
    <property type="entry name" value="Aldedh"/>
    <property type="match status" value="1"/>
</dbReference>
<dbReference type="InterPro" id="IPR016161">
    <property type="entry name" value="Ald_DH/histidinol_DH"/>
</dbReference>
<gene>
    <name evidence="3" type="primary">iolA</name>
    <name evidence="5" type="ORF">FG383_08275</name>
</gene>
<organism evidence="5 6">
    <name type="scientific">Psychrobacillus soli</name>
    <dbReference type="NCBI Taxonomy" id="1543965"/>
    <lineage>
        <taxon>Bacteria</taxon>
        <taxon>Bacillati</taxon>
        <taxon>Bacillota</taxon>
        <taxon>Bacilli</taxon>
        <taxon>Bacillales</taxon>
        <taxon>Bacillaceae</taxon>
        <taxon>Psychrobacillus</taxon>
    </lineage>
</organism>
<evidence type="ECO:0000256" key="3">
    <source>
        <dbReference type="HAMAP-Rule" id="MF_01670"/>
    </source>
</evidence>
<feature type="binding site" evidence="3">
    <location>
        <position position="182"/>
    </location>
    <ligand>
        <name>NAD(+)</name>
        <dbReference type="ChEBI" id="CHEBI:57540"/>
    </ligand>
</feature>
<dbReference type="UniPathway" id="UPA00076">
    <property type="reaction ID" value="UER00148"/>
</dbReference>
<sequence length="485" mass="53017">MVVKTNVEKVKNFINGEWVEADTDQYEEVPNPATGEIIATVPISSQKDVNQAVAIAKETFKTWSKTAVPQRSRILFRYQQLLVENWDELAKTITIENGKSYAEAYGEVQRGIECVEFAAGAPTLMMGEQLPDIATGVESGMYRYPLGVVGGITPFNFPMMVPCWMFPLAIAVGNTFVLKPSERTPLLANRLAELFKEAGLPDGVLNIVHGAHDVVNALMESEEVKAISFVGSQPVAEYVYRTSAANNKRVQALAGAKNHSIVMPDADLDNAVKNIIGAAFGSAGERCMACSVVVAVGDVADELVDRLVTASNELIIGNGLDENVFLGPVIRDSHKERTESYIRIGEEEGASLIRDGRKDHVKESGYFVGPTIFDHVNSVMKIWKEEIFAPVLSIVRVNSLDEAIALSNESDFANGACLYTDSAKAVRQFREEMDAGMLGVNLGVPAPMAFFPFSGHKNSFYGDLHANGKDGVNFYTRRKMLTAKY</sequence>
<dbReference type="GO" id="GO:0019310">
    <property type="term" value="P:inositol catabolic process"/>
    <property type="evidence" value="ECO:0007669"/>
    <property type="project" value="UniProtKB-UniRule"/>
</dbReference>
<keyword evidence="2 3" id="KW-0520">NAD</keyword>
<comment type="function">
    <text evidence="3">Catalyzes the oxidation of malonate semialdehyde (MSA) and methylmalonate semialdehyde (MMSA) into acetyl-CoA and propanoyl-CoA, respectively. Is involved in a myo-inositol catabolic pathway. Bicarbonate, and not CO2, is the end-product of the enzymatic reaction.</text>
</comment>
<comment type="subunit">
    <text evidence="3">Homotetramer.</text>
</comment>
<dbReference type="HAMAP" id="MF_01670">
    <property type="entry name" value="IolA"/>
    <property type="match status" value="1"/>
</dbReference>
<evidence type="ECO:0000313" key="6">
    <source>
        <dbReference type="Proteomes" id="UP000318937"/>
    </source>
</evidence>
<dbReference type="Proteomes" id="UP000318937">
    <property type="component" value="Unassembled WGS sequence"/>
</dbReference>
<dbReference type="PANTHER" id="PTHR43866:SF4">
    <property type="entry name" value="MALONATE-SEMIALDEHYDE DEHYDROGENASE"/>
    <property type="match status" value="1"/>
</dbReference>
<accession>A0A544TDQ0</accession>
<dbReference type="PROSITE" id="PS00070">
    <property type="entry name" value="ALDEHYDE_DEHYDR_CYS"/>
    <property type="match status" value="1"/>
</dbReference>
<feature type="binding site" evidence="3">
    <location>
        <position position="179"/>
    </location>
    <ligand>
        <name>NAD(+)</name>
        <dbReference type="ChEBI" id="CHEBI:57540"/>
    </ligand>
</feature>
<dbReference type="InterPro" id="IPR015590">
    <property type="entry name" value="Aldehyde_DH_dom"/>
</dbReference>
<dbReference type="RefSeq" id="WP_142606797.1">
    <property type="nucleotide sequence ID" value="NZ_VDGG01000014.1"/>
</dbReference>
<dbReference type="CDD" id="cd07085">
    <property type="entry name" value="ALDH_F6_MMSDH"/>
    <property type="match status" value="1"/>
</dbReference>
<dbReference type="InterPro" id="IPR010061">
    <property type="entry name" value="MeMal-semiAld_DH"/>
</dbReference>
<dbReference type="GO" id="GO:0006574">
    <property type="term" value="P:L-valine catabolic process"/>
    <property type="evidence" value="ECO:0007669"/>
    <property type="project" value="TreeGrafter"/>
</dbReference>
<evidence type="ECO:0000256" key="1">
    <source>
        <dbReference type="ARBA" id="ARBA00023002"/>
    </source>
</evidence>
<name>A0A544TDQ0_9BACI</name>
<keyword evidence="6" id="KW-1185">Reference proteome</keyword>
<keyword evidence="1 3" id="KW-0560">Oxidoreductase</keyword>
<proteinExistence type="inferred from homology"/>
<feature type="binding site" evidence="3">
    <location>
        <position position="386"/>
    </location>
    <ligand>
        <name>NAD(+)</name>
        <dbReference type="ChEBI" id="CHEBI:57540"/>
    </ligand>
</feature>
<feature type="binding site" evidence="3">
    <location>
        <position position="155"/>
    </location>
    <ligand>
        <name>NAD(+)</name>
        <dbReference type="ChEBI" id="CHEBI:57540"/>
    </ligand>
</feature>
<dbReference type="NCBIfam" id="TIGR01722">
    <property type="entry name" value="MMSDH"/>
    <property type="match status" value="1"/>
</dbReference>
<protein>
    <recommendedName>
        <fullName evidence="3">Malonate-semialdehyde dehydrogenase</fullName>
        <shortName evidence="3">MSA dehydrogenase</shortName>
        <ecNumber evidence="3">1.2.1.27</ecNumber>
    </recommendedName>
    <alternativeName>
        <fullName evidence="3">Methylmalonate semialdehyde dehydrogenase</fullName>
        <shortName evidence="3">MMSA dehydrogenase</shortName>
        <shortName evidence="3">MSDH</shortName>
    </alternativeName>
</protein>
<dbReference type="GO" id="GO:0006210">
    <property type="term" value="P:thymine catabolic process"/>
    <property type="evidence" value="ECO:0007669"/>
    <property type="project" value="TreeGrafter"/>
</dbReference>
<dbReference type="FunFam" id="3.40.309.10:FF:000002">
    <property type="entry name" value="Methylmalonate-semialdehyde dehydrogenase (Acylating)"/>
    <property type="match status" value="1"/>
</dbReference>
<dbReference type="InterPro" id="IPR016163">
    <property type="entry name" value="Ald_DH_C"/>
</dbReference>
<reference evidence="5 6" key="1">
    <citation type="submission" date="2019-05" db="EMBL/GenBank/DDBJ databases">
        <title>Psychrobacillus vulpis sp. nov., a new species isolated from feces of a red fox that inhabits in The Tablas de Daimiel Natural Park, Albacete, Spain.</title>
        <authorList>
            <person name="Rodriguez M."/>
            <person name="Reina J.C."/>
            <person name="Bejar V."/>
            <person name="Llamas I."/>
        </authorList>
    </citation>
    <scope>NUCLEOTIDE SEQUENCE [LARGE SCALE GENOMIC DNA]</scope>
    <source>
        <strain evidence="5 6">NHI-2</strain>
    </source>
</reference>
<dbReference type="AlphaFoldDB" id="A0A544TDQ0"/>
<dbReference type="EMBL" id="VDGG01000014">
    <property type="protein sequence ID" value="TQR15588.1"/>
    <property type="molecule type" value="Genomic_DNA"/>
</dbReference>
<dbReference type="OrthoDB" id="9762913at2"/>
<dbReference type="GO" id="GO:0018478">
    <property type="term" value="F:malonate-semialdehyde dehydrogenase (acetylating) activity"/>
    <property type="evidence" value="ECO:0007669"/>
    <property type="project" value="UniProtKB-UniRule"/>
</dbReference>
<dbReference type="FunFam" id="3.40.605.10:FF:000003">
    <property type="entry name" value="Methylmalonate-semialdehyde dehydrogenase [acylating]"/>
    <property type="match status" value="1"/>
</dbReference>
<dbReference type="PANTHER" id="PTHR43866">
    <property type="entry name" value="MALONATE-SEMIALDEHYDE DEHYDROGENASE"/>
    <property type="match status" value="1"/>
</dbReference>
<dbReference type="InterPro" id="IPR016162">
    <property type="entry name" value="Ald_DH_N"/>
</dbReference>
<feature type="active site" description="Nucleophile" evidence="3">
    <location>
        <position position="287"/>
    </location>
</feature>
<comment type="caution">
    <text evidence="3">Lacks conserved residue(s) required for the propagation of feature annotation.</text>
</comment>
<comment type="pathway">
    <text evidence="3">Polyol metabolism; myo-inositol degradation into acetyl-CoA; acetyl-CoA from myo-inositol: step 7/7.</text>
</comment>
<dbReference type="EC" id="1.2.1.27" evidence="3"/>
<dbReference type="GO" id="GO:0004491">
    <property type="term" value="F:methylmalonate-semialdehyde dehydrogenase (acylating, NAD) activity"/>
    <property type="evidence" value="ECO:0007669"/>
    <property type="project" value="UniProtKB-UniRule"/>
</dbReference>
<dbReference type="Gene3D" id="3.40.605.10">
    <property type="entry name" value="Aldehyde Dehydrogenase, Chain A, domain 1"/>
    <property type="match status" value="1"/>
</dbReference>
<dbReference type="Gene3D" id="3.40.309.10">
    <property type="entry name" value="Aldehyde Dehydrogenase, Chain A, domain 2"/>
    <property type="match status" value="1"/>
</dbReference>
<dbReference type="InterPro" id="IPR023510">
    <property type="entry name" value="MSDH_GmP_bac"/>
</dbReference>
<evidence type="ECO:0000256" key="2">
    <source>
        <dbReference type="ARBA" id="ARBA00023027"/>
    </source>
</evidence>
<dbReference type="SUPFAM" id="SSF53720">
    <property type="entry name" value="ALDH-like"/>
    <property type="match status" value="1"/>
</dbReference>
<comment type="similarity">
    <text evidence="3">Belongs to the aldehyde dehydrogenase family. IolA subfamily.</text>
</comment>
<feature type="binding site" evidence="3">
    <location>
        <position position="183"/>
    </location>
    <ligand>
        <name>NAD(+)</name>
        <dbReference type="ChEBI" id="CHEBI:57540"/>
    </ligand>
</feature>
<comment type="catalytic activity">
    <reaction evidence="3">
        <text>2-methyl-3-oxopropanoate + NAD(+) + CoA + H2O = propanoyl-CoA + hydrogencarbonate + NADH + H(+)</text>
        <dbReference type="Rhea" id="RHEA:20804"/>
        <dbReference type="ChEBI" id="CHEBI:15377"/>
        <dbReference type="ChEBI" id="CHEBI:15378"/>
        <dbReference type="ChEBI" id="CHEBI:17544"/>
        <dbReference type="ChEBI" id="CHEBI:57287"/>
        <dbReference type="ChEBI" id="CHEBI:57392"/>
        <dbReference type="ChEBI" id="CHEBI:57540"/>
        <dbReference type="ChEBI" id="CHEBI:57700"/>
        <dbReference type="ChEBI" id="CHEBI:57945"/>
        <dbReference type="EC" id="1.2.1.27"/>
    </reaction>
</comment>
<evidence type="ECO:0000259" key="4">
    <source>
        <dbReference type="Pfam" id="PF00171"/>
    </source>
</evidence>